<organism evidence="1 2">
    <name type="scientific">Corchorus olitorius</name>
    <dbReference type="NCBI Taxonomy" id="93759"/>
    <lineage>
        <taxon>Eukaryota</taxon>
        <taxon>Viridiplantae</taxon>
        <taxon>Streptophyta</taxon>
        <taxon>Embryophyta</taxon>
        <taxon>Tracheophyta</taxon>
        <taxon>Spermatophyta</taxon>
        <taxon>Magnoliopsida</taxon>
        <taxon>eudicotyledons</taxon>
        <taxon>Gunneridae</taxon>
        <taxon>Pentapetalae</taxon>
        <taxon>rosids</taxon>
        <taxon>malvids</taxon>
        <taxon>Malvales</taxon>
        <taxon>Malvaceae</taxon>
        <taxon>Grewioideae</taxon>
        <taxon>Apeibeae</taxon>
        <taxon>Corchorus</taxon>
    </lineage>
</organism>
<name>A0A1R3L042_9ROSI</name>
<comment type="caution">
    <text evidence="1">The sequence shown here is derived from an EMBL/GenBank/DDBJ whole genome shotgun (WGS) entry which is preliminary data.</text>
</comment>
<dbReference type="OrthoDB" id="10310662at2759"/>
<dbReference type="AlphaFoldDB" id="A0A1R3L042"/>
<reference evidence="2" key="1">
    <citation type="submission" date="2013-09" db="EMBL/GenBank/DDBJ databases">
        <title>Corchorus olitorius genome sequencing.</title>
        <authorList>
            <person name="Alam M."/>
            <person name="Haque M.S."/>
            <person name="Islam M.S."/>
            <person name="Emdad E.M."/>
            <person name="Islam M.M."/>
            <person name="Ahmed B."/>
            <person name="Halim A."/>
            <person name="Hossen Q.M.M."/>
            <person name="Hossain M.Z."/>
            <person name="Ahmed R."/>
            <person name="Khan M.M."/>
            <person name="Islam R."/>
            <person name="Rashid M.M."/>
            <person name="Khan S.A."/>
            <person name="Rahman M.S."/>
            <person name="Alam M."/>
            <person name="Yahiya A.S."/>
            <person name="Khan M.S."/>
            <person name="Azam M.S."/>
            <person name="Haque T."/>
            <person name="Lashkar M.Z.H."/>
            <person name="Akhand A.I."/>
            <person name="Morshed G."/>
            <person name="Roy S."/>
            <person name="Uddin K.S."/>
            <person name="Rabeya T."/>
            <person name="Hossain A.S."/>
            <person name="Chowdhury A."/>
            <person name="Snigdha A.R."/>
            <person name="Mortoza M.S."/>
            <person name="Matin S.A."/>
            <person name="Hoque S.M.E."/>
            <person name="Islam M.K."/>
            <person name="Roy D.K."/>
            <person name="Haider R."/>
            <person name="Moosa M.M."/>
            <person name="Elias S.M."/>
            <person name="Hasan A.M."/>
            <person name="Jahan S."/>
            <person name="Shafiuddin M."/>
            <person name="Mahmood N."/>
            <person name="Shommy N.S."/>
        </authorList>
    </citation>
    <scope>NUCLEOTIDE SEQUENCE [LARGE SCALE GENOMIC DNA]</scope>
    <source>
        <strain evidence="2">cv. O-4</strain>
    </source>
</reference>
<dbReference type="EMBL" id="AWUE01008484">
    <property type="protein sequence ID" value="OMP12638.1"/>
    <property type="molecule type" value="Genomic_DNA"/>
</dbReference>
<evidence type="ECO:0000313" key="2">
    <source>
        <dbReference type="Proteomes" id="UP000187203"/>
    </source>
</evidence>
<proteinExistence type="predicted"/>
<dbReference type="Proteomes" id="UP000187203">
    <property type="component" value="Unassembled WGS sequence"/>
</dbReference>
<evidence type="ECO:0000313" key="1">
    <source>
        <dbReference type="EMBL" id="OMP12638.1"/>
    </source>
</evidence>
<accession>A0A1R3L042</accession>
<gene>
    <name evidence="1" type="ORF">COLO4_02929</name>
</gene>
<sequence length="31" mass="3667">MWPLYQDRVHSFRIDPNNFATAELPTLLLAH</sequence>
<protein>
    <submittedName>
        <fullName evidence="1">Uncharacterized protein</fullName>
    </submittedName>
</protein>
<keyword evidence="2" id="KW-1185">Reference proteome</keyword>